<protein>
    <submittedName>
        <fullName evidence="3">F5/8 type C domain protein</fullName>
    </submittedName>
</protein>
<accession>S9P3A4</accession>
<name>S9P3A4_CYSF2</name>
<dbReference type="OrthoDB" id="5490819at2"/>
<evidence type="ECO:0000259" key="2">
    <source>
        <dbReference type="PROSITE" id="PS50022"/>
    </source>
</evidence>
<dbReference type="Pfam" id="PF14099">
    <property type="entry name" value="Polysacc_lyase"/>
    <property type="match status" value="1"/>
</dbReference>
<dbReference type="SUPFAM" id="SSF49785">
    <property type="entry name" value="Galactose-binding domain-like"/>
    <property type="match status" value="1"/>
</dbReference>
<sequence>MNRTLLLADLLLVIAVSACGTPNTSDTEGLPDSHVADASTTLVVQNCTPLTAQSVLASGNDGNGPQNTMDDQLGTRWSNLGKGSWIDYDLGSLKSMQGVAIAWHEGNLRANTFTISVSPDGMSYTPVYSGTSTGTTTAAETYTFSALTSRRLRITFQGNSLNEWASIAEARVCAGPVTASGVVWKADFETKDRSQWDSEQMVSADRLAVVTSPVRQGSYALKATVKQGDDPINSSGNRNELIQMTNEPSGSEYYYRWSTMFATDFPSAKTWQLFTQWHHSGSSGSPPVEFYVYGEEVRLNIGGSPGVIVWKTPLVRGKWHDFIFHVKWSASASVGFVELYYDGQLVLPKRYIATQFSGQVNYLKVGLYRSDTVAPTGVVYHDNWMMARGLQDVL</sequence>
<keyword evidence="1" id="KW-0732">Signal</keyword>
<comment type="caution">
    <text evidence="3">The sequence shown here is derived from an EMBL/GenBank/DDBJ whole genome shotgun (WGS) entry which is preliminary data.</text>
</comment>
<evidence type="ECO:0000313" key="4">
    <source>
        <dbReference type="Proteomes" id="UP000011682"/>
    </source>
</evidence>
<feature type="chain" id="PRO_5004567313" evidence="1">
    <location>
        <begin position="21"/>
        <end position="394"/>
    </location>
</feature>
<keyword evidence="4" id="KW-1185">Reference proteome</keyword>
<dbReference type="InterPro" id="IPR008979">
    <property type="entry name" value="Galactose-bd-like_sf"/>
</dbReference>
<dbReference type="RefSeq" id="WP_002643399.1">
    <property type="nucleotide sequence ID" value="NZ_ANAH02000020.1"/>
</dbReference>
<gene>
    <name evidence="3" type="ORF">D187_003332</name>
</gene>
<evidence type="ECO:0000313" key="3">
    <source>
        <dbReference type="EMBL" id="EPX58955.1"/>
    </source>
</evidence>
<dbReference type="InterPro" id="IPR000421">
    <property type="entry name" value="FA58C"/>
</dbReference>
<dbReference type="EMBL" id="ANAH02000020">
    <property type="protein sequence ID" value="EPX58955.1"/>
    <property type="molecule type" value="Genomic_DNA"/>
</dbReference>
<evidence type="ECO:0000256" key="1">
    <source>
        <dbReference type="SAM" id="SignalP"/>
    </source>
</evidence>
<dbReference type="PROSITE" id="PS50022">
    <property type="entry name" value="FA58C_3"/>
    <property type="match status" value="1"/>
</dbReference>
<dbReference type="eggNOG" id="COG5492">
    <property type="taxonomic scope" value="Bacteria"/>
</dbReference>
<dbReference type="InterPro" id="IPR025975">
    <property type="entry name" value="Polysacc_lyase"/>
</dbReference>
<dbReference type="Gene3D" id="2.60.120.260">
    <property type="entry name" value="Galactose-binding domain-like"/>
    <property type="match status" value="1"/>
</dbReference>
<dbReference type="eggNOG" id="COG1409">
    <property type="taxonomic scope" value="Bacteria"/>
</dbReference>
<dbReference type="AlphaFoldDB" id="S9P3A4"/>
<feature type="domain" description="F5/8 type C" evidence="2">
    <location>
        <begin position="23"/>
        <end position="173"/>
    </location>
</feature>
<feature type="signal peptide" evidence="1">
    <location>
        <begin position="1"/>
        <end position="20"/>
    </location>
</feature>
<reference evidence="3" key="1">
    <citation type="submission" date="2013-05" db="EMBL/GenBank/DDBJ databases">
        <title>Genome assembly of Cystobacter fuscus DSM 2262.</title>
        <authorList>
            <person name="Sharma G."/>
            <person name="Khatri I."/>
            <person name="Kaur C."/>
            <person name="Mayilraj S."/>
            <person name="Subramanian S."/>
        </authorList>
    </citation>
    <scope>NUCLEOTIDE SEQUENCE [LARGE SCALE GENOMIC DNA]</scope>
    <source>
        <strain evidence="3">DSM 2262</strain>
    </source>
</reference>
<dbReference type="Proteomes" id="UP000011682">
    <property type="component" value="Unassembled WGS sequence"/>
</dbReference>
<dbReference type="Pfam" id="PF00754">
    <property type="entry name" value="F5_F8_type_C"/>
    <property type="match status" value="1"/>
</dbReference>
<proteinExistence type="predicted"/>
<organism evidence="3 4">
    <name type="scientific">Cystobacter fuscus (strain ATCC 25194 / DSM 2262 / NBRC 100088 / M29)</name>
    <dbReference type="NCBI Taxonomy" id="1242864"/>
    <lineage>
        <taxon>Bacteria</taxon>
        <taxon>Pseudomonadati</taxon>
        <taxon>Myxococcota</taxon>
        <taxon>Myxococcia</taxon>
        <taxon>Myxococcales</taxon>
        <taxon>Cystobacterineae</taxon>
        <taxon>Archangiaceae</taxon>
        <taxon>Cystobacter</taxon>
    </lineage>
</organism>
<dbReference type="Gene3D" id="2.60.120.200">
    <property type="match status" value="1"/>
</dbReference>